<sequence length="146" mass="16189">MTRFFKLATVSDVLIILVLIVISFLPFAVFYAQQSSGGERFVVITKDQTVLHEIALSDIDDTEQITIDSDDGHYNTINISNGEVHMHDANCNDQVCVRSGAIDSPGETIVCLPHKVIVEITAKDSTDDQEIDIISSFIFTKGLHYE</sequence>
<evidence type="ECO:0000313" key="4">
    <source>
        <dbReference type="Proteomes" id="UP000199139"/>
    </source>
</evidence>
<dbReference type="Proteomes" id="UP000199139">
    <property type="component" value="Unassembled WGS sequence"/>
</dbReference>
<keyword evidence="1" id="KW-0472">Membrane</keyword>
<feature type="transmembrane region" description="Helical" evidence="1">
    <location>
        <begin position="12"/>
        <end position="32"/>
    </location>
</feature>
<dbReference type="Pfam" id="PF07009">
    <property type="entry name" value="NusG_II"/>
    <property type="match status" value="1"/>
</dbReference>
<dbReference type="AlphaFoldDB" id="A0A1I6TGY4"/>
<reference evidence="2 5" key="2">
    <citation type="submission" date="2019-07" db="EMBL/GenBank/DDBJ databases">
        <title>Whole genome shotgun sequence of Halolactibacillus miurensis NBRC 100873.</title>
        <authorList>
            <person name="Hosoyama A."/>
            <person name="Uohara A."/>
            <person name="Ohji S."/>
            <person name="Ichikawa N."/>
        </authorList>
    </citation>
    <scope>NUCLEOTIDE SEQUENCE [LARGE SCALE GENOMIC DNA]</scope>
    <source>
        <strain evidence="2 5">NBRC 100873</strain>
    </source>
</reference>
<evidence type="ECO:0000313" key="2">
    <source>
        <dbReference type="EMBL" id="GEM04657.1"/>
    </source>
</evidence>
<keyword evidence="5" id="KW-1185">Reference proteome</keyword>
<organism evidence="3 4">
    <name type="scientific">Halolactibacillus miurensis</name>
    <dbReference type="NCBI Taxonomy" id="306541"/>
    <lineage>
        <taxon>Bacteria</taxon>
        <taxon>Bacillati</taxon>
        <taxon>Bacillota</taxon>
        <taxon>Bacilli</taxon>
        <taxon>Bacillales</taxon>
        <taxon>Bacillaceae</taxon>
        <taxon>Halolactibacillus</taxon>
    </lineage>
</organism>
<dbReference type="CDD" id="cd09911">
    <property type="entry name" value="Lin0431_like"/>
    <property type="match status" value="1"/>
</dbReference>
<keyword evidence="1" id="KW-1133">Transmembrane helix</keyword>
<proteinExistence type="predicted"/>
<evidence type="ECO:0000256" key="1">
    <source>
        <dbReference type="SAM" id="Phobius"/>
    </source>
</evidence>
<dbReference type="EMBL" id="BJWJ01000015">
    <property type="protein sequence ID" value="GEM04657.1"/>
    <property type="molecule type" value="Genomic_DNA"/>
</dbReference>
<evidence type="ECO:0000313" key="3">
    <source>
        <dbReference type="EMBL" id="SFS88443.1"/>
    </source>
</evidence>
<name>A0A1I6TGY4_9BACI</name>
<keyword evidence="1" id="KW-0812">Transmembrane</keyword>
<protein>
    <submittedName>
        <fullName evidence="3">Uncharacterized protein</fullName>
    </submittedName>
</protein>
<dbReference type="Gene3D" id="2.60.320.10">
    <property type="entry name" value="N-utilization substance G protein NusG, insert domain"/>
    <property type="match status" value="1"/>
</dbReference>
<accession>A0A1I6TGY4</accession>
<dbReference type="RefSeq" id="WP_062321641.1">
    <property type="nucleotide sequence ID" value="NZ_BJWJ01000015.1"/>
</dbReference>
<gene>
    <name evidence="2" type="ORF">HMI01_16450</name>
    <name evidence="3" type="ORF">SAMN05421668_11525</name>
</gene>
<reference evidence="3 4" key="1">
    <citation type="submission" date="2016-10" db="EMBL/GenBank/DDBJ databases">
        <authorList>
            <person name="de Groot N.N."/>
        </authorList>
    </citation>
    <scope>NUCLEOTIDE SEQUENCE [LARGE SCALE GENOMIC DNA]</scope>
    <source>
        <strain evidence="3 4">DSM 17074</strain>
    </source>
</reference>
<dbReference type="Proteomes" id="UP000321773">
    <property type="component" value="Unassembled WGS sequence"/>
</dbReference>
<dbReference type="InterPro" id="IPR038690">
    <property type="entry name" value="NusG_2_sf"/>
</dbReference>
<dbReference type="EMBL" id="FPAI01000015">
    <property type="protein sequence ID" value="SFS88443.1"/>
    <property type="molecule type" value="Genomic_DNA"/>
</dbReference>
<dbReference type="STRING" id="306541.SAMN05421668_11525"/>
<evidence type="ECO:0000313" key="5">
    <source>
        <dbReference type="Proteomes" id="UP000321773"/>
    </source>
</evidence>